<dbReference type="SUPFAM" id="SSF57701">
    <property type="entry name" value="Zn2/Cys6 DNA-binding domain"/>
    <property type="match status" value="1"/>
</dbReference>
<dbReference type="InterPro" id="IPR036864">
    <property type="entry name" value="Zn2-C6_fun-type_DNA-bd_sf"/>
</dbReference>
<dbReference type="GO" id="GO:0045944">
    <property type="term" value="P:positive regulation of transcription by RNA polymerase II"/>
    <property type="evidence" value="ECO:0007669"/>
    <property type="project" value="TreeGrafter"/>
</dbReference>
<keyword evidence="4" id="KW-0238">DNA-binding</keyword>
<evidence type="ECO:0000259" key="8">
    <source>
        <dbReference type="PROSITE" id="PS50048"/>
    </source>
</evidence>
<feature type="compositionally biased region" description="Pro residues" evidence="7">
    <location>
        <begin position="645"/>
        <end position="655"/>
    </location>
</feature>
<sequence>MASVDLPPNEGPPQEPQLSPSPSQSHGEGEQPSQPPKKATVRKRTKTGCLTCRRRRIKCDEGKPICNNCIKSKRECEGYSQRLTFKEPLGSFPSGHLYGHPVYHRHVQEALVNAQISAAQTKASSSQGPLAVIAPKPPSADYYGAGPLPFSHVYGGPSAPGPGGSNSPHQLPTPPIVSPYSNVFSGRFQPPTHGLSPAHPDNLFADPTASSLGFQHDSDAPNAAPVSTSHRVFASGPEQSLVPPQSGDGSLAQPVFAEEEYWQSDDEASMAESDDEATPDPHLFHLDANDLGIEVAKRLEPQHDLYGVQIRSFACLADANVVDTYTPSSASSPLNDRQTAAVFWYFVNVTGQSMSLYERHPFDPTPMFQGIPVPKQRQHIWTYTFPIMAFNHPALMQAILALGSLQMAKLQEAPPTAAMKHYHLSLRRIAKNYQSPTRRSQPATLAATLLLGFYEVWNSDHDKWCKHMWGARAVIRDIPFGQLTREVLAYRQRQRELQMRDHQCNQLCFASHGDLSLDLSAVDTDLIFQLTGRKVTYDMGQGRVVSDSTRSSRLTERDVERYGHLCDLYWWYCKMDVYQSILGGTRLQMEYHYWTQCAPRGPIGKIDAIYGTYDYLLLLLGRLADFASRDLARKRKARKAQGPPGQGPGPGPGGPGPGMGRGQSPPAFPGLMPTSGHVTVPRGFTPPRESPPRASPPSSDSADDMDIDAATAQAMREWEDIRQAFEVFRARLGPDFEPMGPDFAPPEMTPFGPALIYRTYSIAGVWMNYLMGLIVLHRAHPSMPPIAVMAAGMAAPQTGRWANEIARITAGLHEDTTHVTAIGTLFQDLHQRHWTIRRLRDIARLTGFQSARQIADGCESGWNKAAELGRGPPYYSPPELGPLFPDSIWNRPRRIDKRIQELEAGENRVVLAKSEQAHYALGLLSVEQDLDKLDIEDDAEGGR</sequence>
<feature type="region of interest" description="Disordered" evidence="7">
    <location>
        <begin position="634"/>
        <end position="704"/>
    </location>
</feature>
<name>A0AAN6Z6F7_9PEZI</name>
<dbReference type="SMART" id="SM00066">
    <property type="entry name" value="GAL4"/>
    <property type="match status" value="1"/>
</dbReference>
<dbReference type="GeneID" id="87834199"/>
<dbReference type="EMBL" id="MU853225">
    <property type="protein sequence ID" value="KAK4126323.1"/>
    <property type="molecule type" value="Genomic_DNA"/>
</dbReference>
<gene>
    <name evidence="9" type="ORF">N657DRAFT_709933</name>
</gene>
<dbReference type="Proteomes" id="UP001302602">
    <property type="component" value="Unassembled WGS sequence"/>
</dbReference>
<feature type="domain" description="Zn(2)-C6 fungal-type" evidence="8">
    <location>
        <begin position="48"/>
        <end position="76"/>
    </location>
</feature>
<evidence type="ECO:0000256" key="1">
    <source>
        <dbReference type="ARBA" id="ARBA00004123"/>
    </source>
</evidence>
<feature type="region of interest" description="Disordered" evidence="7">
    <location>
        <begin position="1"/>
        <end position="46"/>
    </location>
</feature>
<evidence type="ECO:0000256" key="2">
    <source>
        <dbReference type="ARBA" id="ARBA00022833"/>
    </source>
</evidence>
<dbReference type="PANTHER" id="PTHR37534:SF23">
    <property type="entry name" value="ZN(II)2CYS6 TRANSCRIPTION FACTOR (EUROFUNG)"/>
    <property type="match status" value="1"/>
</dbReference>
<dbReference type="GO" id="GO:0005634">
    <property type="term" value="C:nucleus"/>
    <property type="evidence" value="ECO:0007669"/>
    <property type="project" value="UniProtKB-SubCell"/>
</dbReference>
<dbReference type="Gene3D" id="4.10.240.10">
    <property type="entry name" value="Zn(2)-C6 fungal-type DNA-binding domain"/>
    <property type="match status" value="1"/>
</dbReference>
<feature type="region of interest" description="Disordered" evidence="7">
    <location>
        <begin position="206"/>
        <end position="229"/>
    </location>
</feature>
<evidence type="ECO:0000313" key="10">
    <source>
        <dbReference type="Proteomes" id="UP001302602"/>
    </source>
</evidence>
<dbReference type="RefSeq" id="XP_062650094.1">
    <property type="nucleotide sequence ID" value="XM_062797426.1"/>
</dbReference>
<dbReference type="GO" id="GO:0008270">
    <property type="term" value="F:zinc ion binding"/>
    <property type="evidence" value="ECO:0007669"/>
    <property type="project" value="InterPro"/>
</dbReference>
<dbReference type="GO" id="GO:0000976">
    <property type="term" value="F:transcription cis-regulatory region binding"/>
    <property type="evidence" value="ECO:0007669"/>
    <property type="project" value="TreeGrafter"/>
</dbReference>
<dbReference type="PANTHER" id="PTHR37534">
    <property type="entry name" value="TRANSCRIPTIONAL ACTIVATOR PROTEIN UGA3"/>
    <property type="match status" value="1"/>
</dbReference>
<dbReference type="AlphaFoldDB" id="A0AAN6Z6F7"/>
<reference evidence="9" key="2">
    <citation type="submission" date="2023-05" db="EMBL/GenBank/DDBJ databases">
        <authorList>
            <consortium name="Lawrence Berkeley National Laboratory"/>
            <person name="Steindorff A."/>
            <person name="Hensen N."/>
            <person name="Bonometti L."/>
            <person name="Westerberg I."/>
            <person name="Brannstrom I.O."/>
            <person name="Guillou S."/>
            <person name="Cros-Aarteil S."/>
            <person name="Calhoun S."/>
            <person name="Haridas S."/>
            <person name="Kuo A."/>
            <person name="Mondo S."/>
            <person name="Pangilinan J."/>
            <person name="Riley R."/>
            <person name="Labutti K."/>
            <person name="Andreopoulos B."/>
            <person name="Lipzen A."/>
            <person name="Chen C."/>
            <person name="Yanf M."/>
            <person name="Daum C."/>
            <person name="Ng V."/>
            <person name="Clum A."/>
            <person name="Ohm R."/>
            <person name="Martin F."/>
            <person name="Silar P."/>
            <person name="Natvig D."/>
            <person name="Lalanne C."/>
            <person name="Gautier V."/>
            <person name="Ament-Velasquez S.L."/>
            <person name="Kruys A."/>
            <person name="Hutchinson M.I."/>
            <person name="Powell A.J."/>
            <person name="Barry K."/>
            <person name="Miller A.N."/>
            <person name="Grigoriev I.V."/>
            <person name="Debuchy R."/>
            <person name="Gladieux P."/>
            <person name="Thoren M.H."/>
            <person name="Johannesson H."/>
        </authorList>
    </citation>
    <scope>NUCLEOTIDE SEQUENCE</scope>
    <source>
        <strain evidence="9">CBS 731.68</strain>
    </source>
</reference>
<dbReference type="CDD" id="cd00067">
    <property type="entry name" value="GAL4"/>
    <property type="match status" value="1"/>
</dbReference>
<comment type="caution">
    <text evidence="9">The sequence shown here is derived from an EMBL/GenBank/DDBJ whole genome shotgun (WGS) entry which is preliminary data.</text>
</comment>
<dbReference type="PROSITE" id="PS50048">
    <property type="entry name" value="ZN2_CY6_FUNGAL_2"/>
    <property type="match status" value="1"/>
</dbReference>
<feature type="compositionally biased region" description="Low complexity" evidence="7">
    <location>
        <begin position="16"/>
        <end position="25"/>
    </location>
</feature>
<dbReference type="InterPro" id="IPR021858">
    <property type="entry name" value="Fun_TF"/>
</dbReference>
<proteinExistence type="predicted"/>
<dbReference type="Pfam" id="PF11951">
    <property type="entry name" value="Fungal_trans_2"/>
    <property type="match status" value="1"/>
</dbReference>
<dbReference type="InterPro" id="IPR001138">
    <property type="entry name" value="Zn2Cys6_DnaBD"/>
</dbReference>
<keyword evidence="3" id="KW-0805">Transcription regulation</keyword>
<protein>
    <submittedName>
        <fullName evidence="9">Fungal transcriptional regulatory-like protein</fullName>
    </submittedName>
</protein>
<comment type="subcellular location">
    <subcellularLocation>
        <location evidence="1">Nucleus</location>
    </subcellularLocation>
</comment>
<dbReference type="GO" id="GO:0000981">
    <property type="term" value="F:DNA-binding transcription factor activity, RNA polymerase II-specific"/>
    <property type="evidence" value="ECO:0007669"/>
    <property type="project" value="InterPro"/>
</dbReference>
<evidence type="ECO:0000256" key="4">
    <source>
        <dbReference type="ARBA" id="ARBA00023125"/>
    </source>
</evidence>
<evidence type="ECO:0000256" key="3">
    <source>
        <dbReference type="ARBA" id="ARBA00023015"/>
    </source>
</evidence>
<keyword evidence="6" id="KW-0539">Nucleus</keyword>
<reference evidence="9" key="1">
    <citation type="journal article" date="2023" name="Mol. Phylogenet. Evol.">
        <title>Genome-scale phylogeny and comparative genomics of the fungal order Sordariales.</title>
        <authorList>
            <person name="Hensen N."/>
            <person name="Bonometti L."/>
            <person name="Westerberg I."/>
            <person name="Brannstrom I.O."/>
            <person name="Guillou S."/>
            <person name="Cros-Aarteil S."/>
            <person name="Calhoun S."/>
            <person name="Haridas S."/>
            <person name="Kuo A."/>
            <person name="Mondo S."/>
            <person name="Pangilinan J."/>
            <person name="Riley R."/>
            <person name="LaButti K."/>
            <person name="Andreopoulos B."/>
            <person name="Lipzen A."/>
            <person name="Chen C."/>
            <person name="Yan M."/>
            <person name="Daum C."/>
            <person name="Ng V."/>
            <person name="Clum A."/>
            <person name="Steindorff A."/>
            <person name="Ohm R.A."/>
            <person name="Martin F."/>
            <person name="Silar P."/>
            <person name="Natvig D.O."/>
            <person name="Lalanne C."/>
            <person name="Gautier V."/>
            <person name="Ament-Velasquez S.L."/>
            <person name="Kruys A."/>
            <person name="Hutchinson M.I."/>
            <person name="Powell A.J."/>
            <person name="Barry K."/>
            <person name="Miller A.N."/>
            <person name="Grigoriev I.V."/>
            <person name="Debuchy R."/>
            <person name="Gladieux P."/>
            <person name="Hiltunen Thoren M."/>
            <person name="Johannesson H."/>
        </authorList>
    </citation>
    <scope>NUCLEOTIDE SEQUENCE</scope>
    <source>
        <strain evidence="9">CBS 731.68</strain>
    </source>
</reference>
<evidence type="ECO:0000256" key="6">
    <source>
        <dbReference type="ARBA" id="ARBA00023242"/>
    </source>
</evidence>
<evidence type="ECO:0000313" key="9">
    <source>
        <dbReference type="EMBL" id="KAK4126323.1"/>
    </source>
</evidence>
<organism evidence="9 10">
    <name type="scientific">Parathielavia appendiculata</name>
    <dbReference type="NCBI Taxonomy" id="2587402"/>
    <lineage>
        <taxon>Eukaryota</taxon>
        <taxon>Fungi</taxon>
        <taxon>Dikarya</taxon>
        <taxon>Ascomycota</taxon>
        <taxon>Pezizomycotina</taxon>
        <taxon>Sordariomycetes</taxon>
        <taxon>Sordariomycetidae</taxon>
        <taxon>Sordariales</taxon>
        <taxon>Chaetomiaceae</taxon>
        <taxon>Parathielavia</taxon>
    </lineage>
</organism>
<accession>A0AAN6Z6F7</accession>
<keyword evidence="10" id="KW-1185">Reference proteome</keyword>
<dbReference type="Pfam" id="PF00172">
    <property type="entry name" value="Zn_clus"/>
    <property type="match status" value="1"/>
</dbReference>
<evidence type="ECO:0000256" key="7">
    <source>
        <dbReference type="SAM" id="MobiDB-lite"/>
    </source>
</evidence>
<keyword evidence="5" id="KW-0804">Transcription</keyword>
<evidence type="ECO:0000256" key="5">
    <source>
        <dbReference type="ARBA" id="ARBA00023163"/>
    </source>
</evidence>
<keyword evidence="2" id="KW-0862">Zinc</keyword>
<dbReference type="PROSITE" id="PS00463">
    <property type="entry name" value="ZN2_CY6_FUNGAL_1"/>
    <property type="match status" value="1"/>
</dbReference>